<name>A0ABZ3EPV4_9GAMM</name>
<gene>
    <name evidence="1" type="ORF">MYW70_06105</name>
</gene>
<protein>
    <submittedName>
        <fullName evidence="1">Uncharacterized protein</fullName>
    </submittedName>
</protein>
<evidence type="ECO:0000313" key="2">
    <source>
        <dbReference type="Proteomes" id="UP001438077"/>
    </source>
</evidence>
<dbReference type="EMBL" id="CP095785">
    <property type="protein sequence ID" value="XAG32780.1"/>
    <property type="molecule type" value="Genomic_DNA"/>
</dbReference>
<evidence type="ECO:0000313" key="1">
    <source>
        <dbReference type="EMBL" id="XAG32780.1"/>
    </source>
</evidence>
<accession>A0ABZ3EPV4</accession>
<sequence length="53" mass="6102">MLKFSDDVFAFKTHRLKQSLVEAISSSFSSCLRPISTTQYAMLAVYPYHHKGY</sequence>
<dbReference type="Proteomes" id="UP001438077">
    <property type="component" value="Chromosome"/>
</dbReference>
<keyword evidence="2" id="KW-1185">Reference proteome</keyword>
<dbReference type="RefSeq" id="WP_342639876.1">
    <property type="nucleotide sequence ID" value="NZ_CP095785.1"/>
</dbReference>
<proteinExistence type="predicted"/>
<organism evidence="1 2">
    <name type="scientific">Proteus faecis</name>
    <dbReference type="NCBI Taxonomy" id="2050967"/>
    <lineage>
        <taxon>Bacteria</taxon>
        <taxon>Pseudomonadati</taxon>
        <taxon>Pseudomonadota</taxon>
        <taxon>Gammaproteobacteria</taxon>
        <taxon>Enterobacterales</taxon>
        <taxon>Morganellaceae</taxon>
        <taxon>Proteus</taxon>
    </lineage>
</organism>
<reference evidence="1 2" key="1">
    <citation type="submission" date="2022-03" db="EMBL/GenBank/DDBJ databases">
        <title>Sea Food Isolates.</title>
        <authorList>
            <person name="Li C."/>
        </authorList>
    </citation>
    <scope>NUCLEOTIDE SEQUENCE [LARGE SCALE GENOMIC DNA]</scope>
    <source>
        <strain evidence="1 2">19MO01SH08</strain>
    </source>
</reference>